<dbReference type="InterPro" id="IPR004843">
    <property type="entry name" value="Calcineurin-like_PHP"/>
</dbReference>
<dbReference type="Proteomes" id="UP000002215">
    <property type="component" value="Chromosome"/>
</dbReference>
<dbReference type="AlphaFoldDB" id="A0A979GNJ4"/>
<evidence type="ECO:0000259" key="1">
    <source>
        <dbReference type="Pfam" id="PF00149"/>
    </source>
</evidence>
<dbReference type="RefSeq" id="WP_012788649.1">
    <property type="nucleotide sequence ID" value="NC_013132.1"/>
</dbReference>
<dbReference type="InterPro" id="IPR036249">
    <property type="entry name" value="Thioredoxin-like_sf"/>
</dbReference>
<dbReference type="SUPFAM" id="SSF52833">
    <property type="entry name" value="Thioredoxin-like"/>
    <property type="match status" value="1"/>
</dbReference>
<reference evidence="3" key="1">
    <citation type="submission" date="2009-08" db="EMBL/GenBank/DDBJ databases">
        <title>The complete genome of Chitinophaga pinensis DSM 2588.</title>
        <authorList>
            <consortium name="US DOE Joint Genome Institute (JGI-PGF)"/>
            <person name="Lucas S."/>
            <person name="Copeland A."/>
            <person name="Lapidus A."/>
            <person name="Glavina del Rio T."/>
            <person name="Dalin E."/>
            <person name="Tice H."/>
            <person name="Bruce D."/>
            <person name="Goodwin L."/>
            <person name="Pitluck S."/>
            <person name="Kyrpides N."/>
            <person name="Mavromatis K."/>
            <person name="Ivanova N."/>
            <person name="Mikhailova N."/>
            <person name="Sims D."/>
            <person name="Meinche L."/>
            <person name="Brettin T."/>
            <person name="Detter J.C."/>
            <person name="Han C."/>
            <person name="Larimer F."/>
            <person name="Land M."/>
            <person name="Hauser L."/>
            <person name="Markowitz V."/>
            <person name="Cheng J.-F."/>
            <person name="Hugenholtz P."/>
            <person name="Woyke T."/>
            <person name="Wu D."/>
            <person name="Spring S."/>
            <person name="Klenk H.-P."/>
            <person name="Eisen J.A."/>
        </authorList>
    </citation>
    <scope>NUCLEOTIDE SEQUENCE [LARGE SCALE GENOMIC DNA]</scope>
    <source>
        <strain evidence="3">ATCC 43595 / DSM 2588 / LMG 13176 / NBRC 15968 / NCIMB 11800 / UQM 2034</strain>
    </source>
</reference>
<dbReference type="Gene3D" id="3.60.21.10">
    <property type="match status" value="1"/>
</dbReference>
<accession>A0A979GNJ4</accession>
<name>A0A979GNJ4_CHIPD</name>
<dbReference type="KEGG" id="cpi:Cpin_0975"/>
<dbReference type="PANTHER" id="PTHR46546:SF4">
    <property type="entry name" value="SHEWANELLA-LIKE PROTEIN PHOSPHATASE 1"/>
    <property type="match status" value="1"/>
</dbReference>
<dbReference type="EMBL" id="CP001699">
    <property type="protein sequence ID" value="ACU58473.1"/>
    <property type="molecule type" value="Genomic_DNA"/>
</dbReference>
<dbReference type="OrthoDB" id="983020at2"/>
<organism evidence="2 3">
    <name type="scientific">Chitinophaga pinensis (strain ATCC 43595 / DSM 2588 / LMG 13176 / NBRC 15968 / NCIMB 11800 / UQM 2034)</name>
    <dbReference type="NCBI Taxonomy" id="485918"/>
    <lineage>
        <taxon>Bacteria</taxon>
        <taxon>Pseudomonadati</taxon>
        <taxon>Bacteroidota</taxon>
        <taxon>Chitinophagia</taxon>
        <taxon>Chitinophagales</taxon>
        <taxon>Chitinophagaceae</taxon>
        <taxon>Chitinophaga</taxon>
    </lineage>
</organism>
<evidence type="ECO:0000313" key="3">
    <source>
        <dbReference type="Proteomes" id="UP000002215"/>
    </source>
</evidence>
<dbReference type="GO" id="GO:0016787">
    <property type="term" value="F:hydrolase activity"/>
    <property type="evidence" value="ECO:0007669"/>
    <property type="project" value="InterPro"/>
</dbReference>
<feature type="domain" description="Calcineurin-like phosphoesterase" evidence="1">
    <location>
        <begin position="556"/>
        <end position="790"/>
    </location>
</feature>
<reference evidence="2 3" key="2">
    <citation type="journal article" date="2010" name="Stand. Genomic Sci.">
        <title>Complete genome sequence of Chitinophaga pinensis type strain (UQM 2034).</title>
        <authorList>
            <person name="Glavina Del Rio T."/>
            <person name="Abt B."/>
            <person name="Spring S."/>
            <person name="Lapidus A."/>
            <person name="Nolan M."/>
            <person name="Tice H."/>
            <person name="Copeland A."/>
            <person name="Cheng J.F."/>
            <person name="Chen F."/>
            <person name="Bruce D."/>
            <person name="Goodwin L."/>
            <person name="Pitluck S."/>
            <person name="Ivanova N."/>
            <person name="Mavromatis K."/>
            <person name="Mikhailova N."/>
            <person name="Pati A."/>
            <person name="Chen A."/>
            <person name="Palaniappan K."/>
            <person name="Land M."/>
            <person name="Hauser L."/>
            <person name="Chang Y.J."/>
            <person name="Jeffries C.D."/>
            <person name="Chain P."/>
            <person name="Saunders E."/>
            <person name="Detter J.C."/>
            <person name="Brettin T."/>
            <person name="Rohde M."/>
            <person name="Goker M."/>
            <person name="Bristow J."/>
            <person name="Eisen J.A."/>
            <person name="Markowitz V."/>
            <person name="Hugenholtz P."/>
            <person name="Kyrpides N.C."/>
            <person name="Klenk H.P."/>
            <person name="Lucas S."/>
        </authorList>
    </citation>
    <scope>NUCLEOTIDE SEQUENCE [LARGE SCALE GENOMIC DNA]</scope>
    <source>
        <strain evidence="3">ATCC 43595 / DSM 2588 / LMG 13176 / NBRC 15968 / NCIMB 11800 / UQM 2034</strain>
    </source>
</reference>
<protein>
    <submittedName>
        <fullName evidence="2">Metallophosphoesterase</fullName>
    </submittedName>
</protein>
<dbReference type="SUPFAM" id="SSF56300">
    <property type="entry name" value="Metallo-dependent phosphatases"/>
    <property type="match status" value="1"/>
</dbReference>
<dbReference type="Pfam" id="PF00149">
    <property type="entry name" value="Metallophos"/>
    <property type="match status" value="1"/>
</dbReference>
<sequence>MVKRSLVFVFFLILCYRTIIAQDQSNKITISVTGNVSQLGDTIELVYSPVQYWGQLQLKNIRQDRGNLKWSLCTDTSVYISINDAAHFNIGWFLLVEPGDSIVINWTNNVFTFSGKGSIKPNLLKQVYQIQKDERKPDNQYYFTTTSIEDYLQWNNYFNRLYAKILPLIDSKKDSIPNSSYTLIRANLIADIERERHMKFRGLYVLLSDTTKYSTINSRALENIFDSTCFSQPAVWARSLPLKDIVDATFVSHQLLRGLGFPSLRAFSESASSKLDSYYLMDSIGRREYVGNAKESFLLNQTCRILKKNGFTPDVLDILDRYYASAANISCKSYLLNYENMLKSQLVGQPMPQFLVEDDNGVFFDQNSFKSKVVILTMLNDLDECRNSFSAMKEIKNRFKDDPNAIFLNIISGSPLVKTYSKADKMAYDFILHPRSKTEEGALLRNYNVLQYPTVYVTDGGSRIITSQEGELTTHERLALIDHIGHQLALLHDGPYVLNSDQGTDVYTIHGNRLEEYKLEKNRIVSVSTDIYKKNFLVPIQPKLAIEPCVFEKPDKLLVLSDIEGNFKAFRKILQANGVIDNNLNWSYGTGHLVCNGDFVDRGKQVMEVLWLIYKLEQEAKEAGGYVHFVLGNHEIMNFNGDIRYVNAKYKNSAALIKKDYSTLMAENSEIGRWLSTKNIVLKIGAVLFVHGGISDKILDLNMSLDSINSMARDYYFKDSIARKSSDVSLRYIYDYDLSPFWYRQYYLKEKQKMVAGVNGVDTVYKTSEAVIDSVLSRYKVNHIVTGHTIVGQGDRITTHYNCKVINTDTRHAAGLSSALLIKDNSLYEVGIDTLSIQLLYQSPSLTQK</sequence>
<dbReference type="InterPro" id="IPR029052">
    <property type="entry name" value="Metallo-depent_PP-like"/>
</dbReference>
<gene>
    <name evidence="2" type="ordered locus">Cpin_0975</name>
</gene>
<dbReference type="Gene3D" id="3.40.30.10">
    <property type="entry name" value="Glutaredoxin"/>
    <property type="match status" value="1"/>
</dbReference>
<dbReference type="PANTHER" id="PTHR46546">
    <property type="entry name" value="SHEWANELLA-LIKE PROTEIN PHOSPHATASE 1"/>
    <property type="match status" value="1"/>
</dbReference>
<proteinExistence type="predicted"/>
<evidence type="ECO:0000313" key="2">
    <source>
        <dbReference type="EMBL" id="ACU58473.1"/>
    </source>
</evidence>